<evidence type="ECO:0000313" key="8">
    <source>
        <dbReference type="Proteomes" id="UP000094236"/>
    </source>
</evidence>
<accession>A0A1E4TWV1</accession>
<dbReference type="InterPro" id="IPR056540">
    <property type="entry name" value="TMD_POM152"/>
</dbReference>
<feature type="transmembrane region" description="Helical" evidence="1">
    <location>
        <begin position="136"/>
        <end position="163"/>
    </location>
</feature>
<dbReference type="Pfam" id="PF24097">
    <property type="entry name" value="TMD_POM152"/>
    <property type="match status" value="1"/>
</dbReference>
<feature type="domain" description="Nucleoporin POM152 immunoglobulin-like" evidence="2">
    <location>
        <begin position="895"/>
        <end position="977"/>
    </location>
</feature>
<dbReference type="GO" id="GO:0006999">
    <property type="term" value="P:nuclear pore organization"/>
    <property type="evidence" value="ECO:0007669"/>
    <property type="project" value="TreeGrafter"/>
</dbReference>
<evidence type="ECO:0000259" key="2">
    <source>
        <dbReference type="Pfam" id="PF23664"/>
    </source>
</evidence>
<dbReference type="InterPro" id="IPR056543">
    <property type="entry name" value="Ig-like_POM152_9th"/>
</dbReference>
<proteinExistence type="predicted"/>
<dbReference type="EMBL" id="KV454013">
    <property type="protein sequence ID" value="ODV96211.1"/>
    <property type="molecule type" value="Genomic_DNA"/>
</dbReference>
<protein>
    <submittedName>
        <fullName evidence="7">Uncharacterized protein</fullName>
    </submittedName>
</protein>
<dbReference type="STRING" id="669874.A0A1E4TWV1"/>
<feature type="domain" description="Nucleoporin POM152 ninth Ig-like" evidence="6">
    <location>
        <begin position="1154"/>
        <end position="1220"/>
    </location>
</feature>
<sequence>MQVFNRGPSNVKRKIAGETTGKSKLKKYVYHENPLIPSSLIDTASQRLVIISLFVLIQSYKLYDLIILSNKDINLYSAKKLAAPQKINTLIFIDFHDDKLNFLIKYLIVDNLFLWIIPFFNIPLLNFKKLTSLFQISVLTTLNLILAGYIRFPFLTIFIQFLANFLKFNQNELTIMGETVNRKEFIDRSQYFKGKKIIKFLPDSSVELNPFNNHWCIDENVHNFIDLPIKFNSTNNGLAFLQLEHINLENNMKSYLNYTQRDLKKMMKINNKFNYEITEAEAEDDKVFFIDLSIHLPGLYKIVQVLDDKAVNLRILNKYSIVPQCPLVNFNFDKNNHLKEKDRCFKDKIKNDDISIDVLGVPPLTLTYNEEINGVLTNTPNKVVIPQDLKSPLLSISRIGNSKFSSYDVENLSSWANPRLLSVSLFDNDQEKTLTKTGSYVYTISTVQDGFGNRIVFDNPTIENKLIYKFETHQLPFAELIDLNPAKPLLYNGTKKILIRLGGISCHKCDSPYTAEINYYNEQNEFNEKIEQTFEYDDKNKELSILVDKAGYYELSSFNSRFCPAPKGNKIYIPSAKKPTLQIKSEPIIDKCVGAVGYTFKFNLVEKGTPPYRIDYKVLKLDNAGNLIAASSIKTVTSDSDTFEHSYHPPSEGNYSIDFFRLRDKYYSLGLDALKYHYVTYFKQRPKCFFKKYNYELCNGASALIPIYFDGKPPYNLKYNIVENSRIIKNYEIDAISENEFIIETPNFTKGGNYVLEIKDVKDSSLCDVDFENQAVKINVRRSIPTLSFSKNETIDIVEGRAKFIPLKYDNLHHKLLDLTYEYSQLDHNNNVIESGIEKLENFSPAKGFRVDRKGVYKLLDFYDSGCPGEIAGAAINEVDYLQKPHVELVRTSNIIENNIQSLCLNSHDSFNLKLIGKPPFILEYSIIHPNNGIEHKSEVVNEYEFYIPLVTSASGIYEYTITSIYDSLYDSETLSKLKSAGSYKFEEIVLRNEVWDLPSALFTNESLPSYKKLDNYFIQTCYSNVYDRASVDPLPIKLFGEPPFNLKLNLVSRDKPNFNKTFYIKNVDKDFIQSRGFYNKFNLKVGSYIVSLVEIESGNGCINKNLKEHSNQAVLTINDFPKIKRVTDNFEQSNKIDRKKFSKINSDKKIHYSDYYCVGDHVKYELQGSQPFNIGYQFNGNPHLVENFSSKTFKRLVSKPGSLSLSTLSDSFSKNCVVDLSEESSTNDTIQIYDLPSVEISQGFTVEEDIHEGEKSELVFTFKGQPPFKLTYTRTLVDDGRTHRRGKATSKRGNVIVWTEVVEDIMSYEYRTWKSLEGEYEAVELEDAFCKVRNEQK</sequence>
<feature type="transmembrane region" description="Helical" evidence="1">
    <location>
        <begin position="48"/>
        <end position="68"/>
    </location>
</feature>
<dbReference type="InterPro" id="IPR037701">
    <property type="entry name" value="Pom152"/>
</dbReference>
<dbReference type="OrthoDB" id="10253254at2759"/>
<dbReference type="Pfam" id="PF24312">
    <property type="entry name" value="Ig-like_POM152"/>
    <property type="match status" value="1"/>
</dbReference>
<evidence type="ECO:0000259" key="3">
    <source>
        <dbReference type="Pfam" id="PF24097"/>
    </source>
</evidence>
<evidence type="ECO:0000259" key="6">
    <source>
        <dbReference type="Pfam" id="PF24527"/>
    </source>
</evidence>
<evidence type="ECO:0000259" key="4">
    <source>
        <dbReference type="Pfam" id="PF24312"/>
    </source>
</evidence>
<keyword evidence="1" id="KW-1133">Transmembrane helix</keyword>
<dbReference type="InterPro" id="IPR056542">
    <property type="entry name" value="Ig-like_POM152_1st"/>
</dbReference>
<keyword evidence="1" id="KW-0472">Membrane</keyword>
<dbReference type="InterPro" id="IPR056541">
    <property type="entry name" value="Ig-like_POM152"/>
</dbReference>
<evidence type="ECO:0000313" key="7">
    <source>
        <dbReference type="EMBL" id="ODV96211.1"/>
    </source>
</evidence>
<reference evidence="8" key="1">
    <citation type="submission" date="2016-05" db="EMBL/GenBank/DDBJ databases">
        <title>Comparative genomics of biotechnologically important yeasts.</title>
        <authorList>
            <consortium name="DOE Joint Genome Institute"/>
            <person name="Riley R."/>
            <person name="Haridas S."/>
            <person name="Wolfe K.H."/>
            <person name="Lopes M.R."/>
            <person name="Hittinger C.T."/>
            <person name="Goker M."/>
            <person name="Salamov A."/>
            <person name="Wisecaver J."/>
            <person name="Long T.M."/>
            <person name="Aerts A.L."/>
            <person name="Barry K."/>
            <person name="Choi C."/>
            <person name="Clum A."/>
            <person name="Coughlan A.Y."/>
            <person name="Deshpande S."/>
            <person name="Douglass A.P."/>
            <person name="Hanson S.J."/>
            <person name="Klenk H.-P."/>
            <person name="Labutti K."/>
            <person name="Lapidus A."/>
            <person name="Lindquist E."/>
            <person name="Lipzen A."/>
            <person name="Meier-Kolthoff J.P."/>
            <person name="Ohm R.A."/>
            <person name="Otillar R.P."/>
            <person name="Pangilinan J."/>
            <person name="Peng Y."/>
            <person name="Rokas A."/>
            <person name="Rosa C.A."/>
            <person name="Scheuner C."/>
            <person name="Sibirny A.A."/>
            <person name="Slot J.C."/>
            <person name="Stielow J.B."/>
            <person name="Sun H."/>
            <person name="Kurtzman C.P."/>
            <person name="Blackwell M."/>
            <person name="Grigoriev I.V."/>
            <person name="Jeffries T.W."/>
        </authorList>
    </citation>
    <scope>NUCLEOTIDE SEQUENCE [LARGE SCALE GENOMIC DNA]</scope>
    <source>
        <strain evidence="8">NRRL Y-2460</strain>
    </source>
</reference>
<feature type="domain" description="Nucleoporin POM152 Ig-like" evidence="4">
    <location>
        <begin position="785"/>
        <end position="872"/>
    </location>
</feature>
<dbReference type="Pfam" id="PF24519">
    <property type="entry name" value="Ig-like_Pom152_1"/>
    <property type="match status" value="1"/>
</dbReference>
<dbReference type="Pfam" id="PF23664">
    <property type="entry name" value="Ig_Pom152"/>
    <property type="match status" value="2"/>
</dbReference>
<keyword evidence="8" id="KW-1185">Reference proteome</keyword>
<dbReference type="GO" id="GO:0017056">
    <property type="term" value="F:structural constituent of nuclear pore"/>
    <property type="evidence" value="ECO:0007669"/>
    <property type="project" value="InterPro"/>
</dbReference>
<name>A0A1E4TWV1_PACTA</name>
<feature type="domain" description="Nucleoporin POM152 immunoglobulin-like" evidence="2">
    <location>
        <begin position="576"/>
        <end position="682"/>
    </location>
</feature>
<evidence type="ECO:0000259" key="5">
    <source>
        <dbReference type="Pfam" id="PF24519"/>
    </source>
</evidence>
<dbReference type="GO" id="GO:0006606">
    <property type="term" value="P:protein import into nucleus"/>
    <property type="evidence" value="ECO:0007669"/>
    <property type="project" value="TreeGrafter"/>
</dbReference>
<dbReference type="InterPro" id="IPR056544">
    <property type="entry name" value="Ig_POM152"/>
</dbReference>
<dbReference type="PANTHER" id="PTHR28206:SF1">
    <property type="entry name" value="NUCLEOPORIN POM152"/>
    <property type="match status" value="1"/>
</dbReference>
<evidence type="ECO:0000256" key="1">
    <source>
        <dbReference type="SAM" id="Phobius"/>
    </source>
</evidence>
<feature type="domain" description="Nucleoporin POM152 first Ig-like" evidence="5">
    <location>
        <begin position="205"/>
        <end position="319"/>
    </location>
</feature>
<dbReference type="GO" id="GO:0070762">
    <property type="term" value="C:nuclear pore transmembrane ring"/>
    <property type="evidence" value="ECO:0007669"/>
    <property type="project" value="TreeGrafter"/>
</dbReference>
<feature type="domain" description="Nucleoporin POM152 N-terminal transmembrane" evidence="3">
    <location>
        <begin position="42"/>
        <end position="150"/>
    </location>
</feature>
<dbReference type="PANTHER" id="PTHR28206">
    <property type="entry name" value="NUCLEOPORIN POM152"/>
    <property type="match status" value="1"/>
</dbReference>
<dbReference type="Proteomes" id="UP000094236">
    <property type="component" value="Unassembled WGS sequence"/>
</dbReference>
<keyword evidence="1" id="KW-0812">Transmembrane</keyword>
<feature type="transmembrane region" description="Helical" evidence="1">
    <location>
        <begin position="103"/>
        <end position="124"/>
    </location>
</feature>
<gene>
    <name evidence="7" type="ORF">PACTADRAFT_33389</name>
</gene>
<dbReference type="Pfam" id="PF24527">
    <property type="entry name" value="Ig-like_Pom152_9"/>
    <property type="match status" value="1"/>
</dbReference>
<organism evidence="7 8">
    <name type="scientific">Pachysolen tannophilus NRRL Y-2460</name>
    <dbReference type="NCBI Taxonomy" id="669874"/>
    <lineage>
        <taxon>Eukaryota</taxon>
        <taxon>Fungi</taxon>
        <taxon>Dikarya</taxon>
        <taxon>Ascomycota</taxon>
        <taxon>Saccharomycotina</taxon>
        <taxon>Pichiomycetes</taxon>
        <taxon>Pachysolenaceae</taxon>
        <taxon>Pachysolen</taxon>
    </lineage>
</organism>